<accession>A0AAD5ZFS8</accession>
<evidence type="ECO:0000313" key="2">
    <source>
        <dbReference type="EMBL" id="KAJ3696953.1"/>
    </source>
</evidence>
<dbReference type="Pfam" id="PF11955">
    <property type="entry name" value="PORR"/>
    <property type="match status" value="1"/>
</dbReference>
<dbReference type="GO" id="GO:0003723">
    <property type="term" value="F:RNA binding"/>
    <property type="evidence" value="ECO:0007669"/>
    <property type="project" value="InterPro"/>
</dbReference>
<dbReference type="PANTHER" id="PTHR31476:SF2">
    <property type="entry name" value="UBIQUITIN CARBOXYL-TERMINAL HYDROLASE FAMILY PROTEIN"/>
    <property type="match status" value="1"/>
</dbReference>
<name>A0AAD5ZFS8_9POAL</name>
<proteinExistence type="predicted"/>
<dbReference type="EMBL" id="JAMRDG010000001">
    <property type="protein sequence ID" value="KAJ3696953.1"/>
    <property type="molecule type" value="Genomic_DNA"/>
</dbReference>
<dbReference type="AlphaFoldDB" id="A0AAD5ZFS8"/>
<organism evidence="2 3">
    <name type="scientific">Rhynchospora tenuis</name>
    <dbReference type="NCBI Taxonomy" id="198213"/>
    <lineage>
        <taxon>Eukaryota</taxon>
        <taxon>Viridiplantae</taxon>
        <taxon>Streptophyta</taxon>
        <taxon>Embryophyta</taxon>
        <taxon>Tracheophyta</taxon>
        <taxon>Spermatophyta</taxon>
        <taxon>Magnoliopsida</taxon>
        <taxon>Liliopsida</taxon>
        <taxon>Poales</taxon>
        <taxon>Cyperaceae</taxon>
        <taxon>Cyperoideae</taxon>
        <taxon>Rhynchosporeae</taxon>
        <taxon>Rhynchospora</taxon>
    </lineage>
</organism>
<dbReference type="PANTHER" id="PTHR31476">
    <property type="entry name" value="PROTEIN WHAT'S THIS FACTOR 1 HOMOLOG, CHLOROPLASTIC"/>
    <property type="match status" value="1"/>
</dbReference>
<dbReference type="InterPro" id="IPR045040">
    <property type="entry name" value="PORR_fam"/>
</dbReference>
<protein>
    <recommendedName>
        <fullName evidence="1">PORR domain-containing protein</fullName>
    </recommendedName>
</protein>
<feature type="domain" description="PORR" evidence="1">
    <location>
        <begin position="57"/>
        <end position="389"/>
    </location>
</feature>
<keyword evidence="3" id="KW-1185">Reference proteome</keyword>
<evidence type="ECO:0000259" key="1">
    <source>
        <dbReference type="Pfam" id="PF11955"/>
    </source>
</evidence>
<sequence>MAVAPLSIPTISPHPTLPPLPIHSHLPFLKPSKPLLPIPIRASTTSRPIHFPTPKLVRSPHLDNHASRHSHLRFARKLSTLLLSKSRHFLPLRILRRCRRYLTLPSRRPLIPMILRYPSLFQLIYAPSGSPLHSSVLAVTLTPAALELFEESSLLRARMADSLAAKLHRLLMLSPHRRILISKLVHLGPDFGFPADFRSKLCNRHPDRFITVNTTYGRAVRLVSYDKSLALPMPPLRSYGDNRIMDRPRRFDFIPLRRGLNIKRHHREFLLRIRKLPEISAFDDCDLDSLSPEMAEKRACAVVREILGMTVEKRTLIDYLTHFRKDFGLPNRLRAMLVRHPEMFYVSIKGIRHSVYLTEAYNDKGKLIVPDELLMEKERMMELVREGKRMRRARRKGFDLDLGDGDLVNSEEEENESEIEDGFEDLFEVGIGDDWEDIGDDCEEEEEEDEVEQFWVKKAAAAGLIERLSEDGDGVELDGSLLPVYSNCEHARGKGLLPQVILNMCLIQIIAASTGKVVSLIKAHK</sequence>
<dbReference type="InterPro" id="IPR021099">
    <property type="entry name" value="PORR_domain"/>
</dbReference>
<evidence type="ECO:0000313" key="3">
    <source>
        <dbReference type="Proteomes" id="UP001210211"/>
    </source>
</evidence>
<reference evidence="2 3" key="1">
    <citation type="journal article" date="2022" name="Cell">
        <title>Repeat-based holocentromeres influence genome architecture and karyotype evolution.</title>
        <authorList>
            <person name="Hofstatter P.G."/>
            <person name="Thangavel G."/>
            <person name="Lux T."/>
            <person name="Neumann P."/>
            <person name="Vondrak T."/>
            <person name="Novak P."/>
            <person name="Zhang M."/>
            <person name="Costa L."/>
            <person name="Castellani M."/>
            <person name="Scott A."/>
            <person name="Toegelov H."/>
            <person name="Fuchs J."/>
            <person name="Mata-Sucre Y."/>
            <person name="Dias Y."/>
            <person name="Vanzela A.L.L."/>
            <person name="Huettel B."/>
            <person name="Almeida C.C.S."/>
            <person name="Simkova H."/>
            <person name="Souza G."/>
            <person name="Pedrosa-Harand A."/>
            <person name="Macas J."/>
            <person name="Mayer K.F.X."/>
            <person name="Houben A."/>
            <person name="Marques A."/>
        </authorList>
    </citation>
    <scope>NUCLEOTIDE SEQUENCE [LARGE SCALE GENOMIC DNA]</scope>
    <source>
        <strain evidence="2">RhyTen1mFocal</strain>
    </source>
</reference>
<dbReference type="Proteomes" id="UP001210211">
    <property type="component" value="Unassembled WGS sequence"/>
</dbReference>
<gene>
    <name evidence="2" type="ORF">LUZ61_000658</name>
</gene>
<comment type="caution">
    <text evidence="2">The sequence shown here is derived from an EMBL/GenBank/DDBJ whole genome shotgun (WGS) entry which is preliminary data.</text>
</comment>